<evidence type="ECO:0000313" key="12">
    <source>
        <dbReference type="EMBL" id="KAF1986530.1"/>
    </source>
</evidence>
<evidence type="ECO:0000256" key="6">
    <source>
        <dbReference type="ARBA" id="ARBA00023034"/>
    </source>
</evidence>
<dbReference type="PANTHER" id="PTHR12961">
    <property type="entry name" value="CONSERVED OLIGOMERIC GOLGI COMPLEX COMPONENT 2"/>
    <property type="match status" value="1"/>
</dbReference>
<keyword evidence="4" id="KW-0813">Transport</keyword>
<feature type="compositionally biased region" description="Acidic residues" evidence="10">
    <location>
        <begin position="171"/>
        <end position="189"/>
    </location>
</feature>
<evidence type="ECO:0000256" key="9">
    <source>
        <dbReference type="SAM" id="Coils"/>
    </source>
</evidence>
<reference evidence="12" key="1">
    <citation type="journal article" date="2020" name="Stud. Mycol.">
        <title>101 Dothideomycetes genomes: a test case for predicting lifestyles and emergence of pathogens.</title>
        <authorList>
            <person name="Haridas S."/>
            <person name="Albert R."/>
            <person name="Binder M."/>
            <person name="Bloem J."/>
            <person name="Labutti K."/>
            <person name="Salamov A."/>
            <person name="Andreopoulos B."/>
            <person name="Baker S."/>
            <person name="Barry K."/>
            <person name="Bills G."/>
            <person name="Bluhm B."/>
            <person name="Cannon C."/>
            <person name="Castanera R."/>
            <person name="Culley D."/>
            <person name="Daum C."/>
            <person name="Ezra D."/>
            <person name="Gonzalez J."/>
            <person name="Henrissat B."/>
            <person name="Kuo A."/>
            <person name="Liang C."/>
            <person name="Lipzen A."/>
            <person name="Lutzoni F."/>
            <person name="Magnuson J."/>
            <person name="Mondo S."/>
            <person name="Nolan M."/>
            <person name="Ohm R."/>
            <person name="Pangilinan J."/>
            <person name="Park H.-J."/>
            <person name="Ramirez L."/>
            <person name="Alfaro M."/>
            <person name="Sun H."/>
            <person name="Tritt A."/>
            <person name="Yoshinaga Y."/>
            <person name="Zwiers L.-H."/>
            <person name="Turgeon B."/>
            <person name="Goodwin S."/>
            <person name="Spatafora J."/>
            <person name="Crous P."/>
            <person name="Grigoriev I."/>
        </authorList>
    </citation>
    <scope>NUCLEOTIDE SEQUENCE</scope>
    <source>
        <strain evidence="12">CBS 113979</strain>
    </source>
</reference>
<dbReference type="GO" id="GO:0000139">
    <property type="term" value="C:Golgi membrane"/>
    <property type="evidence" value="ECO:0007669"/>
    <property type="project" value="UniProtKB-SubCell"/>
</dbReference>
<gene>
    <name evidence="12" type="ORF">K402DRAFT_463467</name>
</gene>
<dbReference type="InterPro" id="IPR024602">
    <property type="entry name" value="COG_su2_N"/>
</dbReference>
<dbReference type="InterPro" id="IPR009316">
    <property type="entry name" value="COG2"/>
</dbReference>
<keyword evidence="5" id="KW-0653">Protein transport</keyword>
<keyword evidence="13" id="KW-1185">Reference proteome</keyword>
<evidence type="ECO:0000313" key="13">
    <source>
        <dbReference type="Proteomes" id="UP000800041"/>
    </source>
</evidence>
<evidence type="ECO:0000256" key="2">
    <source>
        <dbReference type="ARBA" id="ARBA00007603"/>
    </source>
</evidence>
<name>A0A6G1H0I3_9PEZI</name>
<sequence>MSQFYLTSNNSSSSSLSSIDNLPYPAPLSRPDFLVSSFNPSHYLSTLRSRHQTLEDLRSELRARSQLLSQELLDLVNGNYQDFLGLGASLKGGEESVEGVRVGLLGLQREVEGVKKGVAERRREVAEGLEERRKVRGEMLVARGLLEVDEHLGELEEGLAVGSSPARKTSEEEEESEDDSEDDDDEDGDEVAWTMSLAKLRRHVRGYLLIRQLCEKIGAQHPFLIQQESRMMRVRNTILLDLGAALKQARMAGDAGKGRVMRIVGLYGEMDEAAEAVKALKSMKVS</sequence>
<evidence type="ECO:0000256" key="10">
    <source>
        <dbReference type="SAM" id="MobiDB-lite"/>
    </source>
</evidence>
<evidence type="ECO:0000256" key="5">
    <source>
        <dbReference type="ARBA" id="ARBA00022927"/>
    </source>
</evidence>
<dbReference type="EMBL" id="ML977156">
    <property type="protein sequence ID" value="KAF1986530.1"/>
    <property type="molecule type" value="Genomic_DNA"/>
</dbReference>
<feature type="domain" description="Conserved oligomeric Golgi complex subunit 2 N-terminal" evidence="11">
    <location>
        <begin position="28"/>
        <end position="101"/>
    </location>
</feature>
<evidence type="ECO:0000256" key="4">
    <source>
        <dbReference type="ARBA" id="ARBA00022448"/>
    </source>
</evidence>
<dbReference type="Proteomes" id="UP000800041">
    <property type="component" value="Unassembled WGS sequence"/>
</dbReference>
<evidence type="ECO:0000256" key="3">
    <source>
        <dbReference type="ARBA" id="ARBA00020977"/>
    </source>
</evidence>
<dbReference type="GO" id="GO:0017119">
    <property type="term" value="C:Golgi transport complex"/>
    <property type="evidence" value="ECO:0007669"/>
    <property type="project" value="TreeGrafter"/>
</dbReference>
<keyword evidence="9" id="KW-0175">Coiled coil</keyword>
<organism evidence="12 13">
    <name type="scientific">Aulographum hederae CBS 113979</name>
    <dbReference type="NCBI Taxonomy" id="1176131"/>
    <lineage>
        <taxon>Eukaryota</taxon>
        <taxon>Fungi</taxon>
        <taxon>Dikarya</taxon>
        <taxon>Ascomycota</taxon>
        <taxon>Pezizomycotina</taxon>
        <taxon>Dothideomycetes</taxon>
        <taxon>Pleosporomycetidae</taxon>
        <taxon>Aulographales</taxon>
        <taxon>Aulographaceae</taxon>
    </lineage>
</organism>
<evidence type="ECO:0000256" key="1">
    <source>
        <dbReference type="ARBA" id="ARBA00004395"/>
    </source>
</evidence>
<dbReference type="Pfam" id="PF06148">
    <property type="entry name" value="COG2_N"/>
    <property type="match status" value="1"/>
</dbReference>
<dbReference type="GO" id="GO:0007030">
    <property type="term" value="P:Golgi organization"/>
    <property type="evidence" value="ECO:0007669"/>
    <property type="project" value="InterPro"/>
</dbReference>
<dbReference type="OrthoDB" id="332281at2759"/>
<proteinExistence type="inferred from homology"/>
<keyword evidence="6" id="KW-0333">Golgi apparatus</keyword>
<feature type="region of interest" description="Disordered" evidence="10">
    <location>
        <begin position="157"/>
        <end position="189"/>
    </location>
</feature>
<dbReference type="GO" id="GO:0006891">
    <property type="term" value="P:intra-Golgi vesicle-mediated transport"/>
    <property type="evidence" value="ECO:0007669"/>
    <property type="project" value="TreeGrafter"/>
</dbReference>
<dbReference type="PANTHER" id="PTHR12961:SF0">
    <property type="entry name" value="CONSERVED OLIGOMERIC GOLGI COMPLEX SUBUNIT 2"/>
    <property type="match status" value="1"/>
</dbReference>
<comment type="subcellular location">
    <subcellularLocation>
        <location evidence="1">Golgi apparatus membrane</location>
        <topology evidence="1">Peripheral membrane protein</topology>
    </subcellularLocation>
</comment>
<evidence type="ECO:0000256" key="7">
    <source>
        <dbReference type="ARBA" id="ARBA00023136"/>
    </source>
</evidence>
<dbReference type="AlphaFoldDB" id="A0A6G1H0I3"/>
<evidence type="ECO:0000259" key="11">
    <source>
        <dbReference type="Pfam" id="PF06148"/>
    </source>
</evidence>
<protein>
    <recommendedName>
        <fullName evidence="3">Conserved oligomeric Golgi complex subunit 2</fullName>
    </recommendedName>
    <alternativeName>
        <fullName evidence="8">Component of oligomeric Golgi complex 2</fullName>
    </alternativeName>
</protein>
<accession>A0A6G1H0I3</accession>
<comment type="similarity">
    <text evidence="2">Belongs to the COG2 family.</text>
</comment>
<keyword evidence="7" id="KW-0472">Membrane</keyword>
<feature type="coiled-coil region" evidence="9">
    <location>
        <begin position="44"/>
        <end position="71"/>
    </location>
</feature>
<dbReference type="GO" id="GO:0015031">
    <property type="term" value="P:protein transport"/>
    <property type="evidence" value="ECO:0007669"/>
    <property type="project" value="UniProtKB-KW"/>
</dbReference>
<evidence type="ECO:0000256" key="8">
    <source>
        <dbReference type="ARBA" id="ARBA00031344"/>
    </source>
</evidence>